<evidence type="ECO:0000313" key="4">
    <source>
        <dbReference type="Proteomes" id="UP000660262"/>
    </source>
</evidence>
<keyword evidence="2" id="KW-0560">Oxidoreductase</keyword>
<dbReference type="SUPFAM" id="SSF51735">
    <property type="entry name" value="NAD(P)-binding Rossmann-fold domains"/>
    <property type="match status" value="1"/>
</dbReference>
<dbReference type="Pfam" id="PF00106">
    <property type="entry name" value="adh_short"/>
    <property type="match status" value="1"/>
</dbReference>
<evidence type="ECO:0008006" key="5">
    <source>
        <dbReference type="Google" id="ProtNLM"/>
    </source>
</evidence>
<dbReference type="InterPro" id="IPR036291">
    <property type="entry name" value="NAD(P)-bd_dom_sf"/>
</dbReference>
<evidence type="ECO:0000313" key="3">
    <source>
        <dbReference type="EMBL" id="GHP04530.1"/>
    </source>
</evidence>
<dbReference type="PANTHER" id="PTHR24320">
    <property type="entry name" value="RETINOL DEHYDROGENASE"/>
    <property type="match status" value="1"/>
</dbReference>
<evidence type="ECO:0000256" key="1">
    <source>
        <dbReference type="ARBA" id="ARBA00006484"/>
    </source>
</evidence>
<dbReference type="GO" id="GO:0016491">
    <property type="term" value="F:oxidoreductase activity"/>
    <property type="evidence" value="ECO:0007669"/>
    <property type="project" value="UniProtKB-KW"/>
</dbReference>
<reference evidence="3" key="1">
    <citation type="submission" date="2020-10" db="EMBL/GenBank/DDBJ databases">
        <title>Unveiling of a novel bifunctional photoreceptor, Dualchrome1, isolated from a cosmopolitan green alga.</title>
        <authorList>
            <person name="Suzuki S."/>
            <person name="Kawachi M."/>
        </authorList>
    </citation>
    <scope>NUCLEOTIDE SEQUENCE</scope>
    <source>
        <strain evidence="3">NIES 2893</strain>
    </source>
</reference>
<dbReference type="AlphaFoldDB" id="A0A830HFF6"/>
<dbReference type="Gene3D" id="3.40.50.720">
    <property type="entry name" value="NAD(P)-binding Rossmann-like Domain"/>
    <property type="match status" value="1"/>
</dbReference>
<dbReference type="Proteomes" id="UP000660262">
    <property type="component" value="Unassembled WGS sequence"/>
</dbReference>
<evidence type="ECO:0000256" key="2">
    <source>
        <dbReference type="ARBA" id="ARBA00023002"/>
    </source>
</evidence>
<proteinExistence type="inferred from homology"/>
<name>A0A830HFF6_9CHLO</name>
<dbReference type="PRINTS" id="PR00081">
    <property type="entry name" value="GDHRDH"/>
</dbReference>
<accession>A0A830HFF6</accession>
<gene>
    <name evidence="3" type="ORF">PPROV_000328400</name>
</gene>
<comment type="caution">
    <text evidence="3">The sequence shown here is derived from an EMBL/GenBank/DDBJ whole genome shotgun (WGS) entry which is preliminary data.</text>
</comment>
<sequence length="413" mass="45036">MSARAARTLHVPRRSHCKPCFTPGTGAARRRRHLPSATKNLKRCKSLCADTPCGVDRRDDQPDIDDSCSLHRNDVRRGRGTLIRNSLVTATTLVVKESCQAVQPATAANSGQKVALVVGAAGDIGMAVARRLAAEHGFLVVPCCRTEEQAKDTCQRLGDACWRKTNPFITACDLGSVESVRQYATNLRSELNGTKLQACIHAAGVVSMPTSARQDDWRAGDVEPNMMINAVAPYVLTTHLRDALNLDTRIVTLTSTAALDVPNNFATPEYDIGFRKRTPNNPRLAYCESKAANVLFSDALSVRGVLSNACHPGSVATLALKYENRKRYEQRASMTSEERDAQARRLGLRTPDEGATTPVWLAASQDASNLRGGFFVDPKVEVRDLYGEGVPVWRTAESAEVVWRFLDSVASNA</sequence>
<organism evidence="3 4">
    <name type="scientific">Pycnococcus provasolii</name>
    <dbReference type="NCBI Taxonomy" id="41880"/>
    <lineage>
        <taxon>Eukaryota</taxon>
        <taxon>Viridiplantae</taxon>
        <taxon>Chlorophyta</taxon>
        <taxon>Pseudoscourfieldiophyceae</taxon>
        <taxon>Pseudoscourfieldiales</taxon>
        <taxon>Pycnococcaceae</taxon>
        <taxon>Pycnococcus</taxon>
    </lineage>
</organism>
<dbReference type="PANTHER" id="PTHR24320:SF148">
    <property type="entry name" value="NAD(P)-BINDING ROSSMANN-FOLD SUPERFAMILY PROTEIN"/>
    <property type="match status" value="1"/>
</dbReference>
<dbReference type="OrthoDB" id="1933717at2759"/>
<dbReference type="EMBL" id="BNJQ01000008">
    <property type="protein sequence ID" value="GHP04530.1"/>
    <property type="molecule type" value="Genomic_DNA"/>
</dbReference>
<dbReference type="InterPro" id="IPR002347">
    <property type="entry name" value="SDR_fam"/>
</dbReference>
<keyword evidence="4" id="KW-1185">Reference proteome</keyword>
<comment type="similarity">
    <text evidence="1">Belongs to the short-chain dehydrogenases/reductases (SDR) family.</text>
</comment>
<protein>
    <recommendedName>
        <fullName evidence="5">Protochlorophyllide reductase</fullName>
    </recommendedName>
</protein>